<name>A0A2D2B421_9CAUL</name>
<organism evidence="2 3">
    <name type="scientific">Caulobacter mirabilis</name>
    <dbReference type="NCBI Taxonomy" id="69666"/>
    <lineage>
        <taxon>Bacteria</taxon>
        <taxon>Pseudomonadati</taxon>
        <taxon>Pseudomonadota</taxon>
        <taxon>Alphaproteobacteria</taxon>
        <taxon>Caulobacterales</taxon>
        <taxon>Caulobacteraceae</taxon>
        <taxon>Caulobacter</taxon>
    </lineage>
</organism>
<dbReference type="PANTHER" id="PTHR42923:SF17">
    <property type="entry name" value="AMINE OXIDASE DOMAIN-CONTAINING PROTEIN"/>
    <property type="match status" value="1"/>
</dbReference>
<protein>
    <submittedName>
        <fullName evidence="2">NAD/FAD-binding protein</fullName>
    </submittedName>
</protein>
<sequence>MPSSQQPPRRIAVVGAGISGLSCAWLLSQAHDVTLYEADGRLGGHSNTVAVAGETGEIAVDTGFIVYNEPNYPNLTALLSHLGAPTKPAHMSFAVSVDDGDFEYSSHGAAGLFAQKSNLTSPRFWSMLADLKRFHRRAPLDLPVLETSGISLGEYLNQGGYGRMFMDHHLLPQAAAIWSASSRQMADYPAAAFVRFYRNHRLLEVDMRPNWRTVDSGSRAYVSRLRQAFQGQVRASSPVQGVLRDATGATVFTADSPDHFDAVVLAVHADQALRLLAQPSAEERRLLGALPYQRNRAVLHRDVRQMPKRRAAWAAWNHVSRRGDDRSAGGVTYWMNQLQSLPGGPLMVTLNPLHEPRSDLTLAEFDYEHPVFNAAGLAAQQELWSLQGDGNIWFCGAWFGSGFHEDGLQAGLAVAEQLGGVRRPWTVADESGRIVLHPRPRLAEAA</sequence>
<dbReference type="KEGG" id="cmb:CSW64_13640"/>
<dbReference type="Gene3D" id="1.10.405.20">
    <property type="match status" value="1"/>
</dbReference>
<dbReference type="Pfam" id="PF01593">
    <property type="entry name" value="Amino_oxidase"/>
    <property type="match status" value="1"/>
</dbReference>
<dbReference type="PANTHER" id="PTHR42923">
    <property type="entry name" value="PROTOPORPHYRINOGEN OXIDASE"/>
    <property type="match status" value="1"/>
</dbReference>
<dbReference type="InterPro" id="IPR002937">
    <property type="entry name" value="Amino_oxidase"/>
</dbReference>
<gene>
    <name evidence="2" type="ORF">CSW64_13640</name>
</gene>
<dbReference type="Gene3D" id="3.30.70.1990">
    <property type="match status" value="1"/>
</dbReference>
<dbReference type="Gene3D" id="3.50.50.60">
    <property type="entry name" value="FAD/NAD(P)-binding domain"/>
    <property type="match status" value="1"/>
</dbReference>
<accession>A0A2D2B421</accession>
<proteinExistence type="predicted"/>
<dbReference type="EMBL" id="CP024201">
    <property type="protein sequence ID" value="ATQ45012.1"/>
    <property type="molecule type" value="Genomic_DNA"/>
</dbReference>
<evidence type="ECO:0000259" key="1">
    <source>
        <dbReference type="Pfam" id="PF01593"/>
    </source>
</evidence>
<dbReference type="InterPro" id="IPR050464">
    <property type="entry name" value="Zeta_carotene_desat/Oxidored"/>
</dbReference>
<feature type="domain" description="Amine oxidase" evidence="1">
    <location>
        <begin position="18"/>
        <end position="293"/>
    </location>
</feature>
<reference evidence="2 3" key="1">
    <citation type="submission" date="2017-10" db="EMBL/GenBank/DDBJ databases">
        <title>Genome sequence of Caulobacter mirabilis FWC38.</title>
        <authorList>
            <person name="Fiebig A."/>
            <person name="Crosson S."/>
        </authorList>
    </citation>
    <scope>NUCLEOTIDE SEQUENCE [LARGE SCALE GENOMIC DNA]</scope>
    <source>
        <strain evidence="2 3">FWC 38</strain>
    </source>
</reference>
<evidence type="ECO:0000313" key="3">
    <source>
        <dbReference type="Proteomes" id="UP000228945"/>
    </source>
</evidence>
<dbReference type="InterPro" id="IPR036188">
    <property type="entry name" value="FAD/NAD-bd_sf"/>
</dbReference>
<dbReference type="GO" id="GO:0016491">
    <property type="term" value="F:oxidoreductase activity"/>
    <property type="evidence" value="ECO:0007669"/>
    <property type="project" value="InterPro"/>
</dbReference>
<evidence type="ECO:0000313" key="2">
    <source>
        <dbReference type="EMBL" id="ATQ45012.1"/>
    </source>
</evidence>
<dbReference type="AlphaFoldDB" id="A0A2D2B421"/>
<keyword evidence="3" id="KW-1185">Reference proteome</keyword>
<dbReference type="RefSeq" id="WP_099624249.1">
    <property type="nucleotide sequence ID" value="NZ_CP024201.1"/>
</dbReference>
<dbReference type="OrthoDB" id="20837at2"/>
<dbReference type="SUPFAM" id="SSF51905">
    <property type="entry name" value="FAD/NAD(P)-binding domain"/>
    <property type="match status" value="1"/>
</dbReference>
<dbReference type="Proteomes" id="UP000228945">
    <property type="component" value="Chromosome"/>
</dbReference>